<sequence length="215" mass="23850">MWSVGALLSCAAVGLNNKDLAEEIRRVTEPWTAGFSTGTDPEKAANWRWFRVTSNLVLVRVCGVPLDEVKAEMDVDLALLDSFYLEDGWNTFMAEGYNSPQSPYWGLTTLIATALAEDNAFWTAEEQPYPALFLPTLVPAPKQIVSNHPQSNHHFILSPAQFVTWPLKASQAKYSKFTYSSTFTFSVPTGLLIQQITPDSTLALSRDGAETWAVK</sequence>
<gene>
    <name evidence="3" type="ORF">B0H67DRAFT_644876</name>
</gene>
<reference evidence="3" key="1">
    <citation type="submission" date="2023-06" db="EMBL/GenBank/DDBJ databases">
        <title>Genome-scale phylogeny and comparative genomics of the fungal order Sordariales.</title>
        <authorList>
            <consortium name="Lawrence Berkeley National Laboratory"/>
            <person name="Hensen N."/>
            <person name="Bonometti L."/>
            <person name="Westerberg I."/>
            <person name="Brannstrom I.O."/>
            <person name="Guillou S."/>
            <person name="Cros-Aarteil S."/>
            <person name="Calhoun S."/>
            <person name="Haridas S."/>
            <person name="Kuo A."/>
            <person name="Mondo S."/>
            <person name="Pangilinan J."/>
            <person name="Riley R."/>
            <person name="Labutti K."/>
            <person name="Andreopoulos B."/>
            <person name="Lipzen A."/>
            <person name="Chen C."/>
            <person name="Yanf M."/>
            <person name="Daum C."/>
            <person name="Ng V."/>
            <person name="Clum A."/>
            <person name="Steindorff A."/>
            <person name="Ohm R."/>
            <person name="Martin F."/>
            <person name="Silar P."/>
            <person name="Natvig D."/>
            <person name="Lalanne C."/>
            <person name="Gautier V."/>
            <person name="Ament-Velasquez S.L."/>
            <person name="Kruys A."/>
            <person name="Hutchinson M.I."/>
            <person name="Powell A.J."/>
            <person name="Barry K."/>
            <person name="Miller A.N."/>
            <person name="Grigoriev I.V."/>
            <person name="Debuchy R."/>
            <person name="Gladieux P."/>
            <person name="Thoren M.H."/>
            <person name="Johannesson H."/>
        </authorList>
    </citation>
    <scope>NUCLEOTIDE SEQUENCE</scope>
    <source>
        <strain evidence="3">SMH4607-1</strain>
    </source>
</reference>
<comment type="caution">
    <text evidence="3">The sequence shown here is derived from an EMBL/GenBank/DDBJ whole genome shotgun (WGS) entry which is preliminary data.</text>
</comment>
<evidence type="ECO:0000259" key="2">
    <source>
        <dbReference type="Pfam" id="PF20938"/>
    </source>
</evidence>
<proteinExistence type="predicted"/>
<organism evidence="3 4">
    <name type="scientific">Lasiosphaeris hirsuta</name>
    <dbReference type="NCBI Taxonomy" id="260670"/>
    <lineage>
        <taxon>Eukaryota</taxon>
        <taxon>Fungi</taxon>
        <taxon>Dikarya</taxon>
        <taxon>Ascomycota</taxon>
        <taxon>Pezizomycotina</taxon>
        <taxon>Sordariomycetes</taxon>
        <taxon>Sordariomycetidae</taxon>
        <taxon>Sordariales</taxon>
        <taxon>Lasiosphaeriaceae</taxon>
        <taxon>Lasiosphaeris</taxon>
    </lineage>
</organism>
<dbReference type="PANTHER" id="PTHR35339:SF2">
    <property type="entry name" value="DUF2264 DOMAIN-CONTAINING PROTEIN-RELATED"/>
    <property type="match status" value="1"/>
</dbReference>
<name>A0AA40DVV0_9PEZI</name>
<dbReference type="InterPro" id="IPR049237">
    <property type="entry name" value="DUF2264_C"/>
</dbReference>
<dbReference type="InterPro" id="IPR016624">
    <property type="entry name" value="UCP014753"/>
</dbReference>
<keyword evidence="4" id="KW-1185">Reference proteome</keyword>
<dbReference type="InterPro" id="IPR049349">
    <property type="entry name" value="DUF2264_N"/>
</dbReference>
<evidence type="ECO:0000259" key="1">
    <source>
        <dbReference type="Pfam" id="PF10022"/>
    </source>
</evidence>
<dbReference type="AlphaFoldDB" id="A0AA40DVV0"/>
<evidence type="ECO:0000313" key="3">
    <source>
        <dbReference type="EMBL" id="KAK0715086.1"/>
    </source>
</evidence>
<protein>
    <submittedName>
        <fullName evidence="3">Uncharacterized protein</fullName>
    </submittedName>
</protein>
<feature type="domain" description="DUF2264" evidence="1">
    <location>
        <begin position="45"/>
        <end position="89"/>
    </location>
</feature>
<feature type="domain" description="DUF2264" evidence="1">
    <location>
        <begin position="90"/>
        <end position="129"/>
    </location>
</feature>
<dbReference type="PANTHER" id="PTHR35339">
    <property type="entry name" value="LINALOOL DEHYDRATASE_ISOMERASE DOMAIN-CONTAINING PROTEIN"/>
    <property type="match status" value="1"/>
</dbReference>
<dbReference type="EMBL" id="JAUKUA010000004">
    <property type="protein sequence ID" value="KAK0715086.1"/>
    <property type="molecule type" value="Genomic_DNA"/>
</dbReference>
<dbReference type="Pfam" id="PF20938">
    <property type="entry name" value="DUF2264_C"/>
    <property type="match status" value="1"/>
</dbReference>
<dbReference type="Proteomes" id="UP001172102">
    <property type="component" value="Unassembled WGS sequence"/>
</dbReference>
<accession>A0AA40DVV0</accession>
<evidence type="ECO:0000313" key="4">
    <source>
        <dbReference type="Proteomes" id="UP001172102"/>
    </source>
</evidence>
<feature type="domain" description="DUF2264" evidence="2">
    <location>
        <begin position="138"/>
        <end position="214"/>
    </location>
</feature>
<dbReference type="PIRSF" id="PIRSF014753">
    <property type="entry name" value="UCP014753"/>
    <property type="match status" value="1"/>
</dbReference>
<dbReference type="Pfam" id="PF10022">
    <property type="entry name" value="DUF2264"/>
    <property type="match status" value="2"/>
</dbReference>